<evidence type="ECO:0000313" key="1">
    <source>
        <dbReference type="EMBL" id="KAJ0047069.1"/>
    </source>
</evidence>
<evidence type="ECO:0000313" key="2">
    <source>
        <dbReference type="Proteomes" id="UP001163603"/>
    </source>
</evidence>
<gene>
    <name evidence="1" type="ORF">Pint_05653</name>
</gene>
<sequence>MDNLQFAHLGDCSIELINTLKIVSLLEAIKISDLEYRTMSPASKSKSKASGKTAKEQQKAAIMPSGSSANTANGTPASAYNPISGTFHTLDTASIATSPPYHDNGRFRNIDETDEHSSSPHGTVSEYDSISNNGSCSGESEDTKDKFASSTPRPETIPGSDNDRREKIRLKNEKKHQRQKEKRAQELHDRCCGYLMSRKLEALSAQLVGMGFSSEQATLALMLNDGRVEESVNWLLNLKEEARNKDHKLDSGGNLKINITEELARISEMEVRYKCSKQEVERAVVACEGDLDKAEDTVKAQKQEPPATSLNPDDTADIKNQLRPQEKLAASITVQQRRNERDFNYTKAAATVPTYSEPGSRNLQPTVTNPPKSLPDKRWATTGSSPSVSIAAAAPMQVVSPTKVDVRHAVVGNEGKNIQQVREPVVVMQRPQSINAKQIPVSSITASPSITAGWYAKNVPVVENVRPNGKVLQSMGNVGTENRSSEQFYHQAPYKETQYAYSHLDTTPAGLGGSWSRVGTSPSLTAPSRPRGSWSTMGGMSSPSLAVPSSLGLFASWGSAGTLGSSHVDWNTGGLMPECDYNSIDWTLNTNLSSSKTSGLWLGLSSLLRNSSGMRMGSTNGLQDGGVVTETSSSAGLREWTSPFAEKDIFSVPRQFVTSPSP</sequence>
<dbReference type="EMBL" id="CM047738">
    <property type="protein sequence ID" value="KAJ0047069.1"/>
    <property type="molecule type" value="Genomic_DNA"/>
</dbReference>
<accession>A0ACC0Z7X4</accession>
<organism evidence="1 2">
    <name type="scientific">Pistacia integerrima</name>
    <dbReference type="NCBI Taxonomy" id="434235"/>
    <lineage>
        <taxon>Eukaryota</taxon>
        <taxon>Viridiplantae</taxon>
        <taxon>Streptophyta</taxon>
        <taxon>Embryophyta</taxon>
        <taxon>Tracheophyta</taxon>
        <taxon>Spermatophyta</taxon>
        <taxon>Magnoliopsida</taxon>
        <taxon>eudicotyledons</taxon>
        <taxon>Gunneridae</taxon>
        <taxon>Pentapetalae</taxon>
        <taxon>rosids</taxon>
        <taxon>malvids</taxon>
        <taxon>Sapindales</taxon>
        <taxon>Anacardiaceae</taxon>
        <taxon>Pistacia</taxon>
    </lineage>
</organism>
<name>A0ACC0Z7X4_9ROSI</name>
<comment type="caution">
    <text evidence="1">The sequence shown here is derived from an EMBL/GenBank/DDBJ whole genome shotgun (WGS) entry which is preliminary data.</text>
</comment>
<dbReference type="Proteomes" id="UP001163603">
    <property type="component" value="Chromosome 3"/>
</dbReference>
<protein>
    <submittedName>
        <fullName evidence="1">Uncharacterized protein</fullName>
    </submittedName>
</protein>
<proteinExistence type="predicted"/>
<keyword evidence="2" id="KW-1185">Reference proteome</keyword>
<reference evidence="2" key="1">
    <citation type="journal article" date="2023" name="G3 (Bethesda)">
        <title>Genome assembly and association tests identify interacting loci associated with vigor, precocity, and sex in interspecific pistachio rootstocks.</title>
        <authorList>
            <person name="Palmer W."/>
            <person name="Jacygrad E."/>
            <person name="Sagayaradj S."/>
            <person name="Cavanaugh K."/>
            <person name="Han R."/>
            <person name="Bertier L."/>
            <person name="Beede B."/>
            <person name="Kafkas S."/>
            <person name="Golino D."/>
            <person name="Preece J."/>
            <person name="Michelmore R."/>
        </authorList>
    </citation>
    <scope>NUCLEOTIDE SEQUENCE [LARGE SCALE GENOMIC DNA]</scope>
</reference>